<evidence type="ECO:0000313" key="1">
    <source>
        <dbReference type="EMBL" id="MBC5736267.1"/>
    </source>
</evidence>
<gene>
    <name evidence="1" type="ORF">H8S62_04485</name>
</gene>
<comment type="caution">
    <text evidence="1">The sequence shown here is derived from an EMBL/GenBank/DDBJ whole genome shotgun (WGS) entry which is preliminary data.</text>
</comment>
<proteinExistence type="predicted"/>
<keyword evidence="2" id="KW-1185">Reference proteome</keyword>
<dbReference type="AlphaFoldDB" id="A0A8J6J4Z0"/>
<evidence type="ECO:0000313" key="2">
    <source>
        <dbReference type="Proteomes" id="UP000607645"/>
    </source>
</evidence>
<protein>
    <submittedName>
        <fullName evidence="1">Uncharacterized protein</fullName>
    </submittedName>
</protein>
<reference evidence="1" key="1">
    <citation type="submission" date="2020-08" db="EMBL/GenBank/DDBJ databases">
        <title>Genome public.</title>
        <authorList>
            <person name="Liu C."/>
            <person name="Sun Q."/>
        </authorList>
    </citation>
    <scope>NUCLEOTIDE SEQUENCE</scope>
    <source>
        <strain evidence="1">NSJ-52</strain>
    </source>
</reference>
<organism evidence="1 2">
    <name type="scientific">Lawsonibacter faecis</name>
    <dbReference type="NCBI Taxonomy" id="2763052"/>
    <lineage>
        <taxon>Bacteria</taxon>
        <taxon>Bacillati</taxon>
        <taxon>Bacillota</taxon>
        <taxon>Clostridia</taxon>
        <taxon>Eubacteriales</taxon>
        <taxon>Oscillospiraceae</taxon>
        <taxon>Lawsonibacter</taxon>
    </lineage>
</organism>
<sequence>MQRLCRDGRPGRLEVYGNLVVHYPGRKRQGDYRLEMVGDRVPTHADICRMLHDMIVQNGYSFEQLDSLLDSLYKNGTRVPESDEKLRYLQHLIYWVTLQEEINYPRAGGYAGIRLAYCRFYEAIYCAKSGAFPLDEVIGRCNNHGRQRPVLYDLEDAPEYYRY</sequence>
<name>A0A8J6J4Z0_9FIRM</name>
<dbReference type="EMBL" id="JACOPQ010000003">
    <property type="protein sequence ID" value="MBC5736267.1"/>
    <property type="molecule type" value="Genomic_DNA"/>
</dbReference>
<accession>A0A8J6J4Z0</accession>
<dbReference type="Proteomes" id="UP000607645">
    <property type="component" value="Unassembled WGS sequence"/>
</dbReference>